<dbReference type="Proteomes" id="UP001245370">
    <property type="component" value="Unassembled WGS sequence"/>
</dbReference>
<evidence type="ECO:0000313" key="4">
    <source>
        <dbReference type="Proteomes" id="UP001245370"/>
    </source>
</evidence>
<evidence type="ECO:0000313" key="1">
    <source>
        <dbReference type="EMBL" id="GLI24729.1"/>
    </source>
</evidence>
<sequence length="107" mass="12282">MRLDAWEARYWHACDTILHQMGSSLEQWLGAADAKPLHQINGILNSNLRTIYAEAVGEMRLSYGAWVIFDHCMPFNISRAYDEAQGIETPRIWTAERDLEMWKALGG</sequence>
<accession>A0A9W6CSV1</accession>
<reference evidence="2 4" key="2">
    <citation type="submission" date="2023-07" db="EMBL/GenBank/DDBJ databases">
        <title>Genomic Encyclopedia of Type Strains, Phase IV (KMG-IV): sequencing the most valuable type-strain genomes for metagenomic binning, comparative biology and taxonomic classification.</title>
        <authorList>
            <person name="Goeker M."/>
        </authorList>
    </citation>
    <scope>NUCLEOTIDE SEQUENCE [LARGE SCALE GENOMIC DNA]</scope>
    <source>
        <strain evidence="2 4">DSM 338</strain>
    </source>
</reference>
<dbReference type="Proteomes" id="UP001144397">
    <property type="component" value="Unassembled WGS sequence"/>
</dbReference>
<dbReference type="EMBL" id="JAVDPY010000008">
    <property type="protein sequence ID" value="MDR6335594.1"/>
    <property type="molecule type" value="Genomic_DNA"/>
</dbReference>
<evidence type="ECO:0000313" key="2">
    <source>
        <dbReference type="EMBL" id="MDR6335594.1"/>
    </source>
</evidence>
<protein>
    <submittedName>
        <fullName evidence="1">Uncharacterized protein</fullName>
    </submittedName>
</protein>
<evidence type="ECO:0000313" key="3">
    <source>
        <dbReference type="Proteomes" id="UP001144397"/>
    </source>
</evidence>
<keyword evidence="4" id="KW-1185">Reference proteome</keyword>
<reference evidence="1" key="1">
    <citation type="submission" date="2022-12" db="EMBL/GenBank/DDBJ databases">
        <title>Reference genome sequencing for broad-spectrum identification of bacterial and archaeal isolates by mass spectrometry.</title>
        <authorList>
            <person name="Sekiguchi Y."/>
            <person name="Tourlousse D.M."/>
        </authorList>
    </citation>
    <scope>NUCLEOTIDE SEQUENCE</scope>
    <source>
        <strain evidence="1">301</strain>
    </source>
</reference>
<comment type="caution">
    <text evidence="1">The sequence shown here is derived from an EMBL/GenBank/DDBJ whole genome shotgun (WGS) entry which is preliminary data.</text>
</comment>
<gene>
    <name evidence="2" type="ORF">GGQ86_004090</name>
    <name evidence="1" type="ORF">XFLAVUS301_44030</name>
</gene>
<dbReference type="EMBL" id="BSDO01000008">
    <property type="protein sequence ID" value="GLI24729.1"/>
    <property type="molecule type" value="Genomic_DNA"/>
</dbReference>
<name>A0A9W6CSV1_XANFL</name>
<dbReference type="AlphaFoldDB" id="A0A9W6CSV1"/>
<proteinExistence type="predicted"/>
<organism evidence="1 3">
    <name type="scientific">Xanthobacter flavus</name>
    <dbReference type="NCBI Taxonomy" id="281"/>
    <lineage>
        <taxon>Bacteria</taxon>
        <taxon>Pseudomonadati</taxon>
        <taxon>Pseudomonadota</taxon>
        <taxon>Alphaproteobacteria</taxon>
        <taxon>Hyphomicrobiales</taxon>
        <taxon>Xanthobacteraceae</taxon>
        <taxon>Xanthobacter</taxon>
    </lineage>
</organism>